<evidence type="ECO:0000313" key="9">
    <source>
        <dbReference type="Proteomes" id="UP001431181"/>
    </source>
</evidence>
<comment type="similarity">
    <text evidence="7">Belongs to the transglycosylase MltG family.</text>
</comment>
<gene>
    <name evidence="7 8" type="primary">mltG</name>
    <name evidence="8" type="ORF">ONZ52_00190</name>
</gene>
<keyword evidence="2 7" id="KW-0812">Transmembrane</keyword>
<organism evidence="8 9">
    <name type="scientific">Marinomonas rhodophyticola</name>
    <dbReference type="NCBI Taxonomy" id="2992803"/>
    <lineage>
        <taxon>Bacteria</taxon>
        <taxon>Pseudomonadati</taxon>
        <taxon>Pseudomonadota</taxon>
        <taxon>Gammaproteobacteria</taxon>
        <taxon>Oceanospirillales</taxon>
        <taxon>Oceanospirillaceae</taxon>
        <taxon>Marinomonas</taxon>
    </lineage>
</organism>
<dbReference type="HAMAP" id="MF_02065">
    <property type="entry name" value="MltG"/>
    <property type="match status" value="1"/>
</dbReference>
<comment type="function">
    <text evidence="7">Functions as a peptidoglycan terminase that cleaves nascent peptidoglycan strands endolytically to terminate their elongation.</text>
</comment>
<sequence length="379" mass="42884">MAFNKWFKRAKRLHRVKKSYRSRKSYRAKKSYLARWSYRNKWFYRVVFLSIVVTAIAAGHLYQSITSTISLDSVETFEVSKGDTAYSLGVKLSEKGWIEYPFLTRIVARLEPEWVPKVGKYAIEPTMNLLDVMALFDSGQSIFYSITLLEGKTTQDFLSAMAARGNITMTLTGMSNQEIAKALGLAFPHSEGQFFANTYRYHEGDTDASILKHANDLLVQTLADLWESKVPDLPYKSPYEALIMASIIEKETGVPVERPLIARVFISRLEKGMRLQTDPTVIYGLGDLFKGNLTRKGLQHSSPYNTYRVYGLPPTPIANVGREAIAAALNPGKTDALYFVAKGDGTHAFSKTLSEHNKAVREFQFKRREDYRSTPVIAK</sequence>
<name>A0ABT3KAI2_9GAMM</name>
<evidence type="ECO:0000256" key="1">
    <source>
        <dbReference type="ARBA" id="ARBA00022475"/>
    </source>
</evidence>
<keyword evidence="3 7" id="KW-1133">Transmembrane helix</keyword>
<proteinExistence type="inferred from homology"/>
<evidence type="ECO:0000256" key="6">
    <source>
        <dbReference type="ARBA" id="ARBA00023316"/>
    </source>
</evidence>
<reference evidence="8" key="1">
    <citation type="submission" date="2022-11" db="EMBL/GenBank/DDBJ databases">
        <title>Marinomonas sp. nov., isolated from marine algae.</title>
        <authorList>
            <person name="Choi D.G."/>
            <person name="Kim J.M."/>
            <person name="Lee J.K."/>
            <person name="Baek J.H."/>
            <person name="Jeon C.O."/>
        </authorList>
    </citation>
    <scope>NUCLEOTIDE SEQUENCE</scope>
    <source>
        <strain evidence="8">KJ51-3</strain>
    </source>
</reference>
<keyword evidence="5 7" id="KW-0456">Lyase</keyword>
<dbReference type="Gene3D" id="3.30.1490.480">
    <property type="entry name" value="Endolytic murein transglycosylase"/>
    <property type="match status" value="1"/>
</dbReference>
<dbReference type="EMBL" id="JAPEUL010000001">
    <property type="protein sequence ID" value="MCW4627536.1"/>
    <property type="molecule type" value="Genomic_DNA"/>
</dbReference>
<evidence type="ECO:0000256" key="7">
    <source>
        <dbReference type="HAMAP-Rule" id="MF_02065"/>
    </source>
</evidence>
<keyword evidence="1 7" id="KW-1003">Cell membrane</keyword>
<keyword evidence="6 7" id="KW-0961">Cell wall biogenesis/degradation</keyword>
<dbReference type="Proteomes" id="UP001431181">
    <property type="component" value="Unassembled WGS sequence"/>
</dbReference>
<comment type="caution">
    <text evidence="8">The sequence shown here is derived from an EMBL/GenBank/DDBJ whole genome shotgun (WGS) entry which is preliminary data.</text>
</comment>
<keyword evidence="9" id="KW-1185">Reference proteome</keyword>
<dbReference type="NCBIfam" id="TIGR00247">
    <property type="entry name" value="endolytic transglycosylase MltG"/>
    <property type="match status" value="1"/>
</dbReference>
<accession>A0ABT3KAI2</accession>
<evidence type="ECO:0000256" key="5">
    <source>
        <dbReference type="ARBA" id="ARBA00023239"/>
    </source>
</evidence>
<keyword evidence="7" id="KW-0997">Cell inner membrane</keyword>
<dbReference type="CDD" id="cd08010">
    <property type="entry name" value="MltG_like"/>
    <property type="match status" value="1"/>
</dbReference>
<dbReference type="Gene3D" id="3.30.160.60">
    <property type="entry name" value="Classic Zinc Finger"/>
    <property type="match status" value="1"/>
</dbReference>
<dbReference type="EC" id="4.2.2.29" evidence="7"/>
<dbReference type="InterPro" id="IPR003770">
    <property type="entry name" value="MLTG-like"/>
</dbReference>
<evidence type="ECO:0000256" key="4">
    <source>
        <dbReference type="ARBA" id="ARBA00023136"/>
    </source>
</evidence>
<dbReference type="RefSeq" id="WP_265216644.1">
    <property type="nucleotide sequence ID" value="NZ_JAPEUL010000001.1"/>
</dbReference>
<keyword evidence="4 7" id="KW-0472">Membrane</keyword>
<dbReference type="PANTHER" id="PTHR30518">
    <property type="entry name" value="ENDOLYTIC MUREIN TRANSGLYCOSYLASE"/>
    <property type="match status" value="1"/>
</dbReference>
<evidence type="ECO:0000256" key="2">
    <source>
        <dbReference type="ARBA" id="ARBA00022692"/>
    </source>
</evidence>
<evidence type="ECO:0000256" key="3">
    <source>
        <dbReference type="ARBA" id="ARBA00022989"/>
    </source>
</evidence>
<dbReference type="PANTHER" id="PTHR30518:SF2">
    <property type="entry name" value="ENDOLYTIC MUREIN TRANSGLYCOSYLASE"/>
    <property type="match status" value="1"/>
</dbReference>
<protein>
    <recommendedName>
        <fullName evidence="7">Endolytic murein transglycosylase</fullName>
        <ecNumber evidence="7">4.2.2.29</ecNumber>
    </recommendedName>
    <alternativeName>
        <fullName evidence="7">Peptidoglycan lytic transglycosylase</fullName>
    </alternativeName>
    <alternativeName>
        <fullName evidence="7">Peptidoglycan polymerization terminase</fullName>
    </alternativeName>
</protein>
<feature type="site" description="Important for catalytic activity" evidence="7">
    <location>
        <position position="251"/>
    </location>
</feature>
<dbReference type="Pfam" id="PF02618">
    <property type="entry name" value="YceG"/>
    <property type="match status" value="1"/>
</dbReference>
<evidence type="ECO:0000313" key="8">
    <source>
        <dbReference type="EMBL" id="MCW4627536.1"/>
    </source>
</evidence>
<comment type="catalytic activity">
    <reaction evidence="7">
        <text>a peptidoglycan chain = a peptidoglycan chain with N-acetyl-1,6-anhydromuramyl-[peptide] at the reducing end + a peptidoglycan chain with N-acetylglucosamine at the non-reducing end.</text>
        <dbReference type="EC" id="4.2.2.29"/>
    </reaction>
</comment>